<name>A0A1A7PWQ9_9PAST</name>
<reference evidence="1 2" key="1">
    <citation type="submission" date="2014-11" db="EMBL/GenBank/DDBJ databases">
        <title>Pan-genome of Gallibacterium spp.</title>
        <authorList>
            <person name="Kudirkiene E."/>
            <person name="Bojesen A.M."/>
        </authorList>
    </citation>
    <scope>NUCLEOTIDE SEQUENCE [LARGE SCALE GENOMIC DNA]</scope>
    <source>
        <strain evidence="1 2">F298</strain>
    </source>
</reference>
<dbReference type="AlphaFoldDB" id="A0A1A7PWQ9"/>
<proteinExistence type="predicted"/>
<accession>A0A1A7PWQ9</accession>
<comment type="caution">
    <text evidence="1">The sequence shown here is derived from an EMBL/GenBank/DDBJ whole genome shotgun (WGS) entry which is preliminary data.</text>
</comment>
<dbReference type="Proteomes" id="UP000243168">
    <property type="component" value="Unassembled WGS sequence"/>
</dbReference>
<evidence type="ECO:0000313" key="1">
    <source>
        <dbReference type="EMBL" id="OBX06186.1"/>
    </source>
</evidence>
<gene>
    <name evidence="1" type="ORF">QV07_08880</name>
</gene>
<dbReference type="EMBL" id="JTJS01000110">
    <property type="protein sequence ID" value="OBX06186.1"/>
    <property type="molecule type" value="Genomic_DNA"/>
</dbReference>
<evidence type="ECO:0000313" key="2">
    <source>
        <dbReference type="Proteomes" id="UP000243168"/>
    </source>
</evidence>
<organism evidence="1 2">
    <name type="scientific">Gallibacterium genomosp. 3</name>
    <dbReference type="NCBI Taxonomy" id="505345"/>
    <lineage>
        <taxon>Bacteria</taxon>
        <taxon>Pseudomonadati</taxon>
        <taxon>Pseudomonadota</taxon>
        <taxon>Gammaproteobacteria</taxon>
        <taxon>Pasteurellales</taxon>
        <taxon>Pasteurellaceae</taxon>
        <taxon>Gallibacterium</taxon>
    </lineage>
</organism>
<sequence length="130" mass="14261">MSQFYKSLRNISSKLIKQFGVECKVKKETAGQYNPATGGVSGGIVTNNDAYCLFDNLNYDFPSYKSVGTSKGSDVMVQQGDVVIYVTAEGKPSINAIIEVNNELWKVITCQPIKPANSEILYQIQARKVG</sequence>
<protein>
    <submittedName>
        <fullName evidence="1">Uncharacterized protein</fullName>
    </submittedName>
</protein>
<dbReference type="RefSeq" id="WP_065235109.1">
    <property type="nucleotide sequence ID" value="NZ_JTJS01000110.1"/>
</dbReference>